<dbReference type="NCBIfam" id="TIGR00084">
    <property type="entry name" value="ruvA"/>
    <property type="match status" value="1"/>
</dbReference>
<dbReference type="GO" id="GO:0048476">
    <property type="term" value="C:Holliday junction resolvase complex"/>
    <property type="evidence" value="ECO:0007669"/>
    <property type="project" value="UniProtKB-UniRule"/>
</dbReference>
<keyword evidence="8" id="KW-0378">Hydrolase</keyword>
<keyword evidence="5 6" id="KW-0234">DNA repair</keyword>
<dbReference type="InterPro" id="IPR012340">
    <property type="entry name" value="NA-bd_OB-fold"/>
</dbReference>
<comment type="subunit">
    <text evidence="6">Homotetramer. Forms an RuvA(8)-RuvB(12)-Holliday junction (HJ) complex. HJ DNA is sandwiched between 2 RuvA tetramers; dsDNA enters through RuvA and exits via RuvB. An RuvB hexamer assembles on each DNA strand where it exits the tetramer. Each RuvB hexamer is contacted by two RuvA subunits (via domain III) on 2 adjacent RuvB subunits; this complex drives branch migration. In the full resolvosome a probable DNA-RuvA(4)-RuvB(12)-RuvC(2) complex forms which resolves the HJ.</text>
</comment>
<dbReference type="RefSeq" id="WP_091790892.1">
    <property type="nucleotide sequence ID" value="NZ_FNAF01000001.1"/>
</dbReference>
<evidence type="ECO:0000256" key="4">
    <source>
        <dbReference type="ARBA" id="ARBA00023172"/>
    </source>
</evidence>
<keyword evidence="2 6" id="KW-0227">DNA damage</keyword>
<feature type="domain" description="DNA helicase Holliday junction RuvA type" evidence="7">
    <location>
        <begin position="1"/>
        <end position="60"/>
    </location>
</feature>
<reference evidence="8 9" key="1">
    <citation type="submission" date="2016-10" db="EMBL/GenBank/DDBJ databases">
        <authorList>
            <person name="de Groot N.N."/>
        </authorList>
    </citation>
    <scope>NUCLEOTIDE SEQUENCE [LARGE SCALE GENOMIC DNA]</scope>
    <source>
        <strain evidence="8 9">DSM 20475</strain>
    </source>
</reference>
<dbReference type="Pfam" id="PF14520">
    <property type="entry name" value="HHH_5"/>
    <property type="match status" value="1"/>
</dbReference>
<evidence type="ECO:0000256" key="3">
    <source>
        <dbReference type="ARBA" id="ARBA00023125"/>
    </source>
</evidence>
<dbReference type="GO" id="GO:0000400">
    <property type="term" value="F:four-way junction DNA binding"/>
    <property type="evidence" value="ECO:0007669"/>
    <property type="project" value="UniProtKB-UniRule"/>
</dbReference>
<dbReference type="AlphaFoldDB" id="A0A1G6S408"/>
<evidence type="ECO:0000259" key="7">
    <source>
        <dbReference type="Pfam" id="PF01330"/>
    </source>
</evidence>
<organism evidence="8 9">
    <name type="scientific">Peptococcus niger</name>
    <dbReference type="NCBI Taxonomy" id="2741"/>
    <lineage>
        <taxon>Bacteria</taxon>
        <taxon>Bacillati</taxon>
        <taxon>Bacillota</taxon>
        <taxon>Clostridia</taxon>
        <taxon>Eubacteriales</taxon>
        <taxon>Peptococcaceae</taxon>
        <taxon>Peptococcus</taxon>
    </lineage>
</organism>
<dbReference type="Pfam" id="PF01330">
    <property type="entry name" value="RuvA_N"/>
    <property type="match status" value="1"/>
</dbReference>
<comment type="similarity">
    <text evidence="6">Belongs to the RuvA family.</text>
</comment>
<evidence type="ECO:0000256" key="6">
    <source>
        <dbReference type="HAMAP-Rule" id="MF_00031"/>
    </source>
</evidence>
<name>A0A1G6S408_PEPNI</name>
<evidence type="ECO:0000313" key="9">
    <source>
        <dbReference type="Proteomes" id="UP000198995"/>
    </source>
</evidence>
<proteinExistence type="inferred from homology"/>
<dbReference type="Proteomes" id="UP000198995">
    <property type="component" value="Unassembled WGS sequence"/>
</dbReference>
<accession>A0A1G6S408</accession>
<dbReference type="InterPro" id="IPR013849">
    <property type="entry name" value="DNA_helicase_Holl-junc_RuvA_I"/>
</dbReference>
<dbReference type="STRING" id="2741.SAMN04489866_101199"/>
<dbReference type="GO" id="GO:0005737">
    <property type="term" value="C:cytoplasm"/>
    <property type="evidence" value="ECO:0007669"/>
    <property type="project" value="UniProtKB-SubCell"/>
</dbReference>
<keyword evidence="1 6" id="KW-0963">Cytoplasm</keyword>
<protein>
    <recommendedName>
        <fullName evidence="6">Holliday junction branch migration complex subunit RuvA</fullName>
    </recommendedName>
</protein>
<dbReference type="OrthoDB" id="5293449at2"/>
<evidence type="ECO:0000256" key="5">
    <source>
        <dbReference type="ARBA" id="ARBA00023204"/>
    </source>
</evidence>
<gene>
    <name evidence="6" type="primary">ruvA</name>
    <name evidence="8" type="ORF">SAMN04489866_101199</name>
</gene>
<keyword evidence="4 6" id="KW-0233">DNA recombination</keyword>
<dbReference type="GO" id="GO:0006310">
    <property type="term" value="P:DNA recombination"/>
    <property type="evidence" value="ECO:0007669"/>
    <property type="project" value="UniProtKB-UniRule"/>
</dbReference>
<dbReference type="SUPFAM" id="SSF50249">
    <property type="entry name" value="Nucleic acid-binding proteins"/>
    <property type="match status" value="1"/>
</dbReference>
<sequence>MIGYLSGQVFAMDAKSLILMVGGVGYELNFGCDPRTMYQVGQDLAVYTYTNVREDALELYAFQTVDDKTVFNKLRGVTGIGAKSAVTMVASAGAETIIRAVLSKDEKMLLTLPGCGKKTAARILLELEKAFDAEDLPADWSAAPPAQKNEALDTVADALISLGYQASEIDAIRPHLKAEGSDEGALLKQALSLLGKYRS</sequence>
<dbReference type="SUPFAM" id="SSF46929">
    <property type="entry name" value="DNA helicase RuvA subunit, C-terminal domain"/>
    <property type="match status" value="1"/>
</dbReference>
<keyword evidence="9" id="KW-1185">Reference proteome</keyword>
<evidence type="ECO:0000313" key="8">
    <source>
        <dbReference type="EMBL" id="SDD10877.1"/>
    </source>
</evidence>
<dbReference type="GO" id="GO:0006281">
    <property type="term" value="P:DNA repair"/>
    <property type="evidence" value="ECO:0007669"/>
    <property type="project" value="UniProtKB-UniRule"/>
</dbReference>
<dbReference type="Gene3D" id="1.10.150.20">
    <property type="entry name" value="5' to 3' exonuclease, C-terminal subdomain"/>
    <property type="match status" value="1"/>
</dbReference>
<dbReference type="InterPro" id="IPR000085">
    <property type="entry name" value="RuvA"/>
</dbReference>
<dbReference type="InterPro" id="IPR036267">
    <property type="entry name" value="RuvA_C_sf"/>
</dbReference>
<dbReference type="GO" id="GO:0009378">
    <property type="term" value="F:four-way junction helicase activity"/>
    <property type="evidence" value="ECO:0007669"/>
    <property type="project" value="InterPro"/>
</dbReference>
<comment type="function">
    <text evidence="6">The RuvA-RuvB-RuvC complex processes Holliday junction (HJ) DNA during genetic recombination and DNA repair, while the RuvA-RuvB complex plays an important role in the rescue of blocked DNA replication forks via replication fork reversal (RFR). RuvA specifically binds to HJ cruciform DNA, conferring on it an open structure. The RuvB hexamer acts as an ATP-dependent pump, pulling dsDNA into and through the RuvAB complex. HJ branch migration allows RuvC to scan DNA until it finds its consensus sequence, where it cleaves and resolves the cruciform DNA.</text>
</comment>
<evidence type="ECO:0000256" key="1">
    <source>
        <dbReference type="ARBA" id="ARBA00022490"/>
    </source>
</evidence>
<keyword evidence="3 6" id="KW-0238">DNA-binding</keyword>
<comment type="subcellular location">
    <subcellularLocation>
        <location evidence="6">Cytoplasm</location>
    </subcellularLocation>
</comment>
<dbReference type="EMBL" id="FNAF01000001">
    <property type="protein sequence ID" value="SDD10877.1"/>
    <property type="molecule type" value="Genomic_DNA"/>
</dbReference>
<dbReference type="GO" id="GO:0005524">
    <property type="term" value="F:ATP binding"/>
    <property type="evidence" value="ECO:0007669"/>
    <property type="project" value="InterPro"/>
</dbReference>
<dbReference type="SUPFAM" id="SSF47781">
    <property type="entry name" value="RuvA domain 2-like"/>
    <property type="match status" value="1"/>
</dbReference>
<dbReference type="HAMAP" id="MF_00031">
    <property type="entry name" value="DNA_HJ_migration_RuvA"/>
    <property type="match status" value="1"/>
</dbReference>
<comment type="domain">
    <text evidence="6">Has three domains with a flexible linker between the domains II and III and assumes an 'L' shape. Domain III is highly mobile and contacts RuvB.</text>
</comment>
<keyword evidence="8" id="KW-0547">Nucleotide-binding</keyword>
<keyword evidence="8" id="KW-0067">ATP-binding</keyword>
<comment type="caution">
    <text evidence="6">Lacks conserved residue(s) required for the propagation of feature annotation.</text>
</comment>
<keyword evidence="8" id="KW-0347">Helicase</keyword>
<feature type="region of interest" description="Domain III" evidence="6">
    <location>
        <begin position="147"/>
        <end position="199"/>
    </location>
</feature>
<dbReference type="InterPro" id="IPR010994">
    <property type="entry name" value="RuvA_2-like"/>
</dbReference>
<evidence type="ECO:0000256" key="2">
    <source>
        <dbReference type="ARBA" id="ARBA00022763"/>
    </source>
</evidence>
<dbReference type="Gene3D" id="2.40.50.140">
    <property type="entry name" value="Nucleic acid-binding proteins"/>
    <property type="match status" value="1"/>
</dbReference>